<organism evidence="1 2">
    <name type="scientific">Cercospora zeae-maydis SCOH1-5</name>
    <dbReference type="NCBI Taxonomy" id="717836"/>
    <lineage>
        <taxon>Eukaryota</taxon>
        <taxon>Fungi</taxon>
        <taxon>Dikarya</taxon>
        <taxon>Ascomycota</taxon>
        <taxon>Pezizomycotina</taxon>
        <taxon>Dothideomycetes</taxon>
        <taxon>Dothideomycetidae</taxon>
        <taxon>Mycosphaerellales</taxon>
        <taxon>Mycosphaerellaceae</taxon>
        <taxon>Cercospora</taxon>
    </lineage>
</organism>
<dbReference type="AlphaFoldDB" id="A0A6A6EZ90"/>
<dbReference type="EMBL" id="ML992729">
    <property type="protein sequence ID" value="KAF2206249.1"/>
    <property type="molecule type" value="Genomic_DNA"/>
</dbReference>
<evidence type="ECO:0000313" key="2">
    <source>
        <dbReference type="Proteomes" id="UP000799539"/>
    </source>
</evidence>
<name>A0A6A6EZ90_9PEZI</name>
<accession>A0A6A6EZ90</accession>
<keyword evidence="2" id="KW-1185">Reference proteome</keyword>
<dbReference type="Proteomes" id="UP000799539">
    <property type="component" value="Unassembled WGS sequence"/>
</dbReference>
<reference evidence="1" key="1">
    <citation type="journal article" date="2020" name="Stud. Mycol.">
        <title>101 Dothideomycetes genomes: a test case for predicting lifestyles and emergence of pathogens.</title>
        <authorList>
            <person name="Haridas S."/>
            <person name="Albert R."/>
            <person name="Binder M."/>
            <person name="Bloem J."/>
            <person name="Labutti K."/>
            <person name="Salamov A."/>
            <person name="Andreopoulos B."/>
            <person name="Baker S."/>
            <person name="Barry K."/>
            <person name="Bills G."/>
            <person name="Bluhm B."/>
            <person name="Cannon C."/>
            <person name="Castanera R."/>
            <person name="Culley D."/>
            <person name="Daum C."/>
            <person name="Ezra D."/>
            <person name="Gonzalez J."/>
            <person name="Henrissat B."/>
            <person name="Kuo A."/>
            <person name="Liang C."/>
            <person name="Lipzen A."/>
            <person name="Lutzoni F."/>
            <person name="Magnuson J."/>
            <person name="Mondo S."/>
            <person name="Nolan M."/>
            <person name="Ohm R."/>
            <person name="Pangilinan J."/>
            <person name="Park H.-J."/>
            <person name="Ramirez L."/>
            <person name="Alfaro M."/>
            <person name="Sun H."/>
            <person name="Tritt A."/>
            <person name="Yoshinaga Y."/>
            <person name="Zwiers L.-H."/>
            <person name="Turgeon B."/>
            <person name="Goodwin S."/>
            <person name="Spatafora J."/>
            <person name="Crous P."/>
            <person name="Grigoriev I."/>
        </authorList>
    </citation>
    <scope>NUCLEOTIDE SEQUENCE</scope>
    <source>
        <strain evidence="1">SCOH1-5</strain>
    </source>
</reference>
<sequence length="51" mass="5508">MSAAGIDARNELLSRERCDTVRRSPSGRMSETAATAAMIAINRLQSTRGID</sequence>
<proteinExistence type="predicted"/>
<protein>
    <submittedName>
        <fullName evidence="1">Uncharacterized protein</fullName>
    </submittedName>
</protein>
<gene>
    <name evidence="1" type="ORF">CERZMDRAFT_91991</name>
</gene>
<evidence type="ECO:0000313" key="1">
    <source>
        <dbReference type="EMBL" id="KAF2206249.1"/>
    </source>
</evidence>